<dbReference type="PANTHER" id="PTHR11439">
    <property type="entry name" value="GAG-POL-RELATED RETROTRANSPOSON"/>
    <property type="match status" value="1"/>
</dbReference>
<dbReference type="STRING" id="157652.A0A371G3A0"/>
<sequence length="168" mass="19538">MEESKSISTPMNQKELSKEDVVDKIDEGYYRSLIGCLMYITTTKSDILFAINLYSQLMHCASEMLLRAVKRILRYGKGTVDYGVKFKKCQEFKFYGFFDSDWARSIDNMKSTLRYCFSLGSRVSLGAQRIQSTIEAEFIAATTIINQALWLKKILWIYICNRKIEKQN</sequence>
<protein>
    <submittedName>
        <fullName evidence="1">Mitochondrial protein</fullName>
    </submittedName>
</protein>
<comment type="caution">
    <text evidence="1">The sequence shown here is derived from an EMBL/GenBank/DDBJ whole genome shotgun (WGS) entry which is preliminary data.</text>
</comment>
<dbReference type="PANTHER" id="PTHR11439:SF503">
    <property type="entry name" value="CYSTEINE-RICH RLK (RECEPTOR-LIKE PROTEIN KINASE) 8"/>
    <property type="match status" value="1"/>
</dbReference>
<accession>A0A371G3A0</accession>
<name>A0A371G3A0_MUCPR</name>
<evidence type="ECO:0000313" key="2">
    <source>
        <dbReference type="Proteomes" id="UP000257109"/>
    </source>
</evidence>
<dbReference type="OrthoDB" id="413760at2759"/>
<dbReference type="Proteomes" id="UP000257109">
    <property type="component" value="Unassembled WGS sequence"/>
</dbReference>
<dbReference type="AlphaFoldDB" id="A0A371G3A0"/>
<keyword evidence="2" id="KW-1185">Reference proteome</keyword>
<proteinExistence type="predicted"/>
<feature type="non-terminal residue" evidence="1">
    <location>
        <position position="1"/>
    </location>
</feature>
<organism evidence="1 2">
    <name type="scientific">Mucuna pruriens</name>
    <name type="common">Velvet bean</name>
    <name type="synonym">Dolichos pruriens</name>
    <dbReference type="NCBI Taxonomy" id="157652"/>
    <lineage>
        <taxon>Eukaryota</taxon>
        <taxon>Viridiplantae</taxon>
        <taxon>Streptophyta</taxon>
        <taxon>Embryophyta</taxon>
        <taxon>Tracheophyta</taxon>
        <taxon>Spermatophyta</taxon>
        <taxon>Magnoliopsida</taxon>
        <taxon>eudicotyledons</taxon>
        <taxon>Gunneridae</taxon>
        <taxon>Pentapetalae</taxon>
        <taxon>rosids</taxon>
        <taxon>fabids</taxon>
        <taxon>Fabales</taxon>
        <taxon>Fabaceae</taxon>
        <taxon>Papilionoideae</taxon>
        <taxon>50 kb inversion clade</taxon>
        <taxon>NPAAA clade</taxon>
        <taxon>indigoferoid/millettioid clade</taxon>
        <taxon>Phaseoleae</taxon>
        <taxon>Mucuna</taxon>
    </lineage>
</organism>
<reference evidence="1" key="1">
    <citation type="submission" date="2018-05" db="EMBL/GenBank/DDBJ databases">
        <title>Draft genome of Mucuna pruriens seed.</title>
        <authorList>
            <person name="Nnadi N.E."/>
            <person name="Vos R."/>
            <person name="Hasami M.H."/>
            <person name="Devisetty U.K."/>
            <person name="Aguiy J.C."/>
        </authorList>
    </citation>
    <scope>NUCLEOTIDE SEQUENCE [LARGE SCALE GENOMIC DNA]</scope>
    <source>
        <strain evidence="1">JCA_2017</strain>
    </source>
</reference>
<evidence type="ECO:0000313" key="1">
    <source>
        <dbReference type="EMBL" id="RDX84967.1"/>
    </source>
</evidence>
<dbReference type="EMBL" id="QJKJ01006900">
    <property type="protein sequence ID" value="RDX84967.1"/>
    <property type="molecule type" value="Genomic_DNA"/>
</dbReference>
<gene>
    <name evidence="1" type="ORF">CR513_33908</name>
</gene>